<dbReference type="PROSITE" id="PS51762">
    <property type="entry name" value="GH16_2"/>
    <property type="match status" value="1"/>
</dbReference>
<dbReference type="Gene3D" id="2.60.120.200">
    <property type="match status" value="1"/>
</dbReference>
<feature type="chain" id="PRO_5026911889" evidence="2">
    <location>
        <begin position="29"/>
        <end position="377"/>
    </location>
</feature>
<gene>
    <name evidence="4" type="ORF">AVDCRST_MAG60-2533</name>
</gene>
<feature type="signal peptide" evidence="2">
    <location>
        <begin position="1"/>
        <end position="28"/>
    </location>
</feature>
<dbReference type="InterPro" id="IPR006311">
    <property type="entry name" value="TAT_signal"/>
</dbReference>
<accession>A0A6J4PA23</accession>
<dbReference type="Pfam" id="PF00722">
    <property type="entry name" value="Glyco_hydro_16"/>
    <property type="match status" value="1"/>
</dbReference>
<dbReference type="GO" id="GO:0005975">
    <property type="term" value="P:carbohydrate metabolic process"/>
    <property type="evidence" value="ECO:0007669"/>
    <property type="project" value="InterPro"/>
</dbReference>
<dbReference type="PROSITE" id="PS51318">
    <property type="entry name" value="TAT"/>
    <property type="match status" value="1"/>
</dbReference>
<keyword evidence="2" id="KW-0732">Signal</keyword>
<proteinExistence type="inferred from homology"/>
<dbReference type="GO" id="GO:0004553">
    <property type="term" value="F:hydrolase activity, hydrolyzing O-glycosyl compounds"/>
    <property type="evidence" value="ECO:0007669"/>
    <property type="project" value="InterPro"/>
</dbReference>
<dbReference type="CDD" id="cd00413">
    <property type="entry name" value="Glyco_hydrolase_16"/>
    <property type="match status" value="1"/>
</dbReference>
<feature type="domain" description="GH16" evidence="3">
    <location>
        <begin position="136"/>
        <end position="377"/>
    </location>
</feature>
<evidence type="ECO:0000313" key="4">
    <source>
        <dbReference type="EMBL" id="CAA9408755.1"/>
    </source>
</evidence>
<evidence type="ECO:0000256" key="2">
    <source>
        <dbReference type="SAM" id="SignalP"/>
    </source>
</evidence>
<dbReference type="AlphaFoldDB" id="A0A6J4PA23"/>
<evidence type="ECO:0000256" key="1">
    <source>
        <dbReference type="ARBA" id="ARBA00006865"/>
    </source>
</evidence>
<name>A0A6J4PA23_9ACTN</name>
<evidence type="ECO:0000259" key="3">
    <source>
        <dbReference type="PROSITE" id="PS51762"/>
    </source>
</evidence>
<dbReference type="InterPro" id="IPR050546">
    <property type="entry name" value="Glycosyl_Hydrlase_16"/>
</dbReference>
<dbReference type="PANTHER" id="PTHR10963">
    <property type="entry name" value="GLYCOSYL HYDROLASE-RELATED"/>
    <property type="match status" value="1"/>
</dbReference>
<sequence>MTPSRLAALLASASVALAVLVAPTAAPAAPPAAALAQSVAVQMLPQLAATGASPEPAAVALSTVTARFTPVVAGRTAVLQAKNGKQWVEVARSTQDAAGRVSFNAPYLRSGVPATYRVKALQDATGAAITSGGVRTDAWGTPRLSDEFSGSTLSAPWDHRYQGYEVPNRKCSRTDPSATSVSGGVLGLSVLDDPARDDLCTFTAQGTEQSTFYRLNGHVGTQGRFAYKYGVAAARVRFQDARGQHGAFWMQPAGTGYGAEIDVVEWFGTGSYGLSNGVYDYSSGTPTRVAGGPIADQSSYGSDWAGTYHVFSVEWTPTEYVFRIDGREVLRTTAGVSQTEEYLILSLLVSNYEANKLPSPESLPQSMAVDWVRVWQR</sequence>
<organism evidence="4">
    <name type="scientific">uncultured Nocardioides sp</name>
    <dbReference type="NCBI Taxonomy" id="198441"/>
    <lineage>
        <taxon>Bacteria</taxon>
        <taxon>Bacillati</taxon>
        <taxon>Actinomycetota</taxon>
        <taxon>Actinomycetes</taxon>
        <taxon>Propionibacteriales</taxon>
        <taxon>Nocardioidaceae</taxon>
        <taxon>Nocardioides</taxon>
        <taxon>environmental samples</taxon>
    </lineage>
</organism>
<dbReference type="PANTHER" id="PTHR10963:SF55">
    <property type="entry name" value="GLYCOSIDE HYDROLASE FAMILY 16 PROTEIN"/>
    <property type="match status" value="1"/>
</dbReference>
<dbReference type="EMBL" id="CADCUN010000276">
    <property type="protein sequence ID" value="CAA9408755.1"/>
    <property type="molecule type" value="Genomic_DNA"/>
</dbReference>
<dbReference type="InterPro" id="IPR013320">
    <property type="entry name" value="ConA-like_dom_sf"/>
</dbReference>
<dbReference type="SUPFAM" id="SSF49899">
    <property type="entry name" value="Concanavalin A-like lectins/glucanases"/>
    <property type="match status" value="1"/>
</dbReference>
<protein>
    <submittedName>
        <fullName evidence="4">GH16</fullName>
    </submittedName>
</protein>
<dbReference type="InterPro" id="IPR000757">
    <property type="entry name" value="Beta-glucanase-like"/>
</dbReference>
<comment type="similarity">
    <text evidence="1">Belongs to the glycosyl hydrolase 16 family.</text>
</comment>
<reference evidence="4" key="1">
    <citation type="submission" date="2020-02" db="EMBL/GenBank/DDBJ databases">
        <authorList>
            <person name="Meier V. D."/>
        </authorList>
    </citation>
    <scope>NUCLEOTIDE SEQUENCE</scope>
    <source>
        <strain evidence="4">AVDCRST_MAG60</strain>
    </source>
</reference>